<dbReference type="Pfam" id="PF04818">
    <property type="entry name" value="CID"/>
    <property type="match status" value="1"/>
</dbReference>
<evidence type="ECO:0000313" key="4">
    <source>
        <dbReference type="Proteomes" id="UP000013827"/>
    </source>
</evidence>
<dbReference type="AlphaFoldDB" id="A0A0D3JI48"/>
<dbReference type="InterPro" id="IPR006569">
    <property type="entry name" value="CID_dom"/>
</dbReference>
<dbReference type="CDD" id="cd16981">
    <property type="entry name" value="CID_RPRD_like"/>
    <property type="match status" value="1"/>
</dbReference>
<dbReference type="GeneID" id="17268730"/>
<reference evidence="4" key="1">
    <citation type="journal article" date="2013" name="Nature">
        <title>Pan genome of the phytoplankton Emiliania underpins its global distribution.</title>
        <authorList>
            <person name="Read B.A."/>
            <person name="Kegel J."/>
            <person name="Klute M.J."/>
            <person name="Kuo A."/>
            <person name="Lefebvre S.C."/>
            <person name="Maumus F."/>
            <person name="Mayer C."/>
            <person name="Miller J."/>
            <person name="Monier A."/>
            <person name="Salamov A."/>
            <person name="Young J."/>
            <person name="Aguilar M."/>
            <person name="Claverie J.M."/>
            <person name="Frickenhaus S."/>
            <person name="Gonzalez K."/>
            <person name="Herman E.K."/>
            <person name="Lin Y.C."/>
            <person name="Napier J."/>
            <person name="Ogata H."/>
            <person name="Sarno A.F."/>
            <person name="Shmutz J."/>
            <person name="Schroeder D."/>
            <person name="de Vargas C."/>
            <person name="Verret F."/>
            <person name="von Dassow P."/>
            <person name="Valentin K."/>
            <person name="Van de Peer Y."/>
            <person name="Wheeler G."/>
            <person name="Dacks J.B."/>
            <person name="Delwiche C.F."/>
            <person name="Dyhrman S.T."/>
            <person name="Glockner G."/>
            <person name="John U."/>
            <person name="Richards T."/>
            <person name="Worden A.Z."/>
            <person name="Zhang X."/>
            <person name="Grigoriev I.V."/>
            <person name="Allen A.E."/>
            <person name="Bidle K."/>
            <person name="Borodovsky M."/>
            <person name="Bowler C."/>
            <person name="Brownlee C."/>
            <person name="Cock J.M."/>
            <person name="Elias M."/>
            <person name="Gladyshev V.N."/>
            <person name="Groth M."/>
            <person name="Guda C."/>
            <person name="Hadaegh A."/>
            <person name="Iglesias-Rodriguez M.D."/>
            <person name="Jenkins J."/>
            <person name="Jones B.M."/>
            <person name="Lawson T."/>
            <person name="Leese F."/>
            <person name="Lindquist E."/>
            <person name="Lobanov A."/>
            <person name="Lomsadze A."/>
            <person name="Malik S.B."/>
            <person name="Marsh M.E."/>
            <person name="Mackinder L."/>
            <person name="Mock T."/>
            <person name="Mueller-Roeber B."/>
            <person name="Pagarete A."/>
            <person name="Parker M."/>
            <person name="Probert I."/>
            <person name="Quesneville H."/>
            <person name="Raines C."/>
            <person name="Rensing S.A."/>
            <person name="Riano-Pachon D.M."/>
            <person name="Richier S."/>
            <person name="Rokitta S."/>
            <person name="Shiraiwa Y."/>
            <person name="Soanes D.M."/>
            <person name="van der Giezen M."/>
            <person name="Wahlund T.M."/>
            <person name="Williams B."/>
            <person name="Wilson W."/>
            <person name="Wolfe G."/>
            <person name="Wurch L.L."/>
        </authorList>
    </citation>
    <scope>NUCLEOTIDE SEQUENCE</scope>
</reference>
<proteinExistence type="predicted"/>
<dbReference type="eggNOG" id="KOG2669">
    <property type="taxonomic scope" value="Eukaryota"/>
</dbReference>
<dbReference type="GO" id="GO:0031124">
    <property type="term" value="P:mRNA 3'-end processing"/>
    <property type="evidence" value="ECO:0007669"/>
    <property type="project" value="TreeGrafter"/>
</dbReference>
<dbReference type="InterPro" id="IPR008942">
    <property type="entry name" value="ENTH_VHS"/>
</dbReference>
<dbReference type="STRING" id="2903.R1CJV2"/>
<dbReference type="SMART" id="SM00582">
    <property type="entry name" value="RPR"/>
    <property type="match status" value="1"/>
</dbReference>
<name>A0A0D3JI48_EMIH1</name>
<sequence>MPWSKEKDFREKLSKLSESQQSIQTLSHWVAFHKANAAHAANVWADEAQRAADPHRQLLLVYLANDVMQNSRRKGTPCADAFASQMATVLPAAHAAATPTVRAKLERLLSIWEERAVMPAPQAAGTCARPHRRRHAEPWYGSYRHSREGREWRARLRGAVEALASQQNDQRTAPWDVSSSQNKAVY</sequence>
<dbReference type="PANTHER" id="PTHR12460">
    <property type="entry name" value="CYCLIN-DEPENDENT KINASE INHIBITOR-RELATED PROTEIN"/>
    <property type="match status" value="1"/>
</dbReference>
<feature type="compositionally biased region" description="Polar residues" evidence="1">
    <location>
        <begin position="164"/>
        <end position="186"/>
    </location>
</feature>
<dbReference type="PANTHER" id="PTHR12460:SF0">
    <property type="entry name" value="CID DOMAIN-CONTAINING PROTEIN-RELATED"/>
    <property type="match status" value="1"/>
</dbReference>
<dbReference type="GO" id="GO:0000993">
    <property type="term" value="F:RNA polymerase II complex binding"/>
    <property type="evidence" value="ECO:0007669"/>
    <property type="project" value="TreeGrafter"/>
</dbReference>
<dbReference type="SUPFAM" id="SSF48464">
    <property type="entry name" value="ENTH/VHS domain"/>
    <property type="match status" value="1"/>
</dbReference>
<reference evidence="3" key="2">
    <citation type="submission" date="2024-10" db="UniProtKB">
        <authorList>
            <consortium name="EnsemblProtists"/>
        </authorList>
    </citation>
    <scope>IDENTIFICATION</scope>
</reference>
<dbReference type="KEGG" id="ehx:EMIHUDRAFT_195821"/>
<keyword evidence="4" id="KW-1185">Reference proteome</keyword>
<organism evidence="3 4">
    <name type="scientific">Emiliania huxleyi (strain CCMP1516)</name>
    <dbReference type="NCBI Taxonomy" id="280463"/>
    <lineage>
        <taxon>Eukaryota</taxon>
        <taxon>Haptista</taxon>
        <taxon>Haptophyta</taxon>
        <taxon>Prymnesiophyceae</taxon>
        <taxon>Isochrysidales</taxon>
        <taxon>Noelaerhabdaceae</taxon>
        <taxon>Emiliania</taxon>
    </lineage>
</organism>
<dbReference type="Proteomes" id="UP000013827">
    <property type="component" value="Unassembled WGS sequence"/>
</dbReference>
<feature type="region of interest" description="Disordered" evidence="1">
    <location>
        <begin position="163"/>
        <end position="186"/>
    </location>
</feature>
<protein>
    <recommendedName>
        <fullName evidence="2">CID domain-containing protein</fullName>
    </recommendedName>
</protein>
<dbReference type="PROSITE" id="PS51391">
    <property type="entry name" value="CID"/>
    <property type="match status" value="1"/>
</dbReference>
<evidence type="ECO:0000313" key="3">
    <source>
        <dbReference type="EnsemblProtists" id="EOD23183"/>
    </source>
</evidence>
<accession>A0A0D3JI48</accession>
<dbReference type="Gene3D" id="1.25.40.90">
    <property type="match status" value="1"/>
</dbReference>
<dbReference type="HOGENOM" id="CLU_1457028_0_0_1"/>
<dbReference type="RefSeq" id="XP_005775612.1">
    <property type="nucleotide sequence ID" value="XM_005775555.1"/>
</dbReference>
<evidence type="ECO:0000256" key="1">
    <source>
        <dbReference type="SAM" id="MobiDB-lite"/>
    </source>
</evidence>
<dbReference type="EnsemblProtists" id="EOD23183">
    <property type="protein sequence ID" value="EOD23183"/>
    <property type="gene ID" value="EMIHUDRAFT_195821"/>
</dbReference>
<evidence type="ECO:0000259" key="2">
    <source>
        <dbReference type="PROSITE" id="PS51391"/>
    </source>
</evidence>
<feature type="domain" description="CID" evidence="2">
    <location>
        <begin position="1"/>
        <end position="160"/>
    </location>
</feature>
<dbReference type="PaxDb" id="2903-EOD23183"/>